<sequence>MSLVKCCIVLSNMNQQPIPPIDLAHLHQISEGDIEFEIDVLRVYIEDISQRIESIRKAIANDDLPKVMGAAHHIKGASGNVGALQIQSLAIQLEKLGEDQGAVLAIIDEMLEKIKVVEQFIDEKSASLSS</sequence>
<dbReference type="SUPFAM" id="SSF47226">
    <property type="entry name" value="Histidine-containing phosphotransfer domain, HPT domain"/>
    <property type="match status" value="1"/>
</dbReference>
<comment type="caution">
    <text evidence="3">The sequence shown here is derived from an EMBL/GenBank/DDBJ whole genome shotgun (WGS) entry which is preliminary data.</text>
</comment>
<keyword evidence="1" id="KW-0597">Phosphoprotein</keyword>
<dbReference type="SMART" id="SM00073">
    <property type="entry name" value="HPT"/>
    <property type="match status" value="1"/>
</dbReference>
<proteinExistence type="predicted"/>
<evidence type="ECO:0000313" key="3">
    <source>
        <dbReference type="EMBL" id="ELS33994.1"/>
    </source>
</evidence>
<evidence type="ECO:0000313" key="4">
    <source>
        <dbReference type="Proteomes" id="UP000011201"/>
    </source>
</evidence>
<accession>L8N4F6</accession>
<reference evidence="3 4" key="1">
    <citation type="journal article" date="2013" name="Proc. Natl. Acad. Sci. U.S.A.">
        <title>Improving the coverage of the cyanobacterial phylum using diversity-driven genome sequencing.</title>
        <authorList>
            <person name="Shih P.M."/>
            <person name="Wu D."/>
            <person name="Latifi A."/>
            <person name="Axen S.D."/>
            <person name="Fewer D.P."/>
            <person name="Talla E."/>
            <person name="Calteau A."/>
            <person name="Cai F."/>
            <person name="Tandeau de Marsac N."/>
            <person name="Rippka R."/>
            <person name="Herdman M."/>
            <person name="Sivonen K."/>
            <person name="Coursin T."/>
            <person name="Laurent T."/>
            <person name="Goodwin L."/>
            <person name="Nolan M."/>
            <person name="Davenport K.W."/>
            <person name="Han C.S."/>
            <person name="Rubin E.M."/>
            <person name="Eisen J.A."/>
            <person name="Woyke T."/>
            <person name="Gugger M."/>
            <person name="Kerfeld C.A."/>
        </authorList>
    </citation>
    <scope>NUCLEOTIDE SEQUENCE [LARGE SCALE GENOMIC DNA]</scope>
    <source>
        <strain evidence="3 4">PCC 7429</strain>
    </source>
</reference>
<keyword evidence="4" id="KW-1185">Reference proteome</keyword>
<dbReference type="CDD" id="cd00088">
    <property type="entry name" value="HPT"/>
    <property type="match status" value="1"/>
</dbReference>
<protein>
    <submittedName>
        <fullName evidence="3">Hpt domain protein</fullName>
    </submittedName>
</protein>
<dbReference type="Gene3D" id="1.20.120.160">
    <property type="entry name" value="HPT domain"/>
    <property type="match status" value="1"/>
</dbReference>
<dbReference type="GO" id="GO:0000160">
    <property type="term" value="P:phosphorelay signal transduction system"/>
    <property type="evidence" value="ECO:0007669"/>
    <property type="project" value="InterPro"/>
</dbReference>
<feature type="modified residue" description="Phosphohistidine" evidence="1">
    <location>
        <position position="72"/>
    </location>
</feature>
<feature type="domain" description="HPt" evidence="2">
    <location>
        <begin position="33"/>
        <end position="124"/>
    </location>
</feature>
<dbReference type="AlphaFoldDB" id="L8N4F6"/>
<dbReference type="PATRIC" id="fig|927668.3.peg.999"/>
<dbReference type="PROSITE" id="PS50894">
    <property type="entry name" value="HPT"/>
    <property type="match status" value="1"/>
</dbReference>
<gene>
    <name evidence="3" type="ORF">Pse7429DRAFT_0799</name>
</gene>
<evidence type="ECO:0000256" key="1">
    <source>
        <dbReference type="PROSITE-ProRule" id="PRU00110"/>
    </source>
</evidence>
<dbReference type="Pfam" id="PF01627">
    <property type="entry name" value="Hpt"/>
    <property type="match status" value="1"/>
</dbReference>
<dbReference type="InterPro" id="IPR036641">
    <property type="entry name" value="HPT_dom_sf"/>
</dbReference>
<evidence type="ECO:0000259" key="2">
    <source>
        <dbReference type="PROSITE" id="PS50894"/>
    </source>
</evidence>
<dbReference type="EMBL" id="ALWB01000022">
    <property type="protein sequence ID" value="ELS33994.1"/>
    <property type="molecule type" value="Genomic_DNA"/>
</dbReference>
<dbReference type="Proteomes" id="UP000011201">
    <property type="component" value="Unassembled WGS sequence"/>
</dbReference>
<dbReference type="InterPro" id="IPR008207">
    <property type="entry name" value="Sig_transdc_His_kin_Hpt_dom"/>
</dbReference>
<name>L8N4F6_9CYAN</name>
<organism evidence="3 4">
    <name type="scientific">Pseudanabaena biceps PCC 7429</name>
    <dbReference type="NCBI Taxonomy" id="927668"/>
    <lineage>
        <taxon>Bacteria</taxon>
        <taxon>Bacillati</taxon>
        <taxon>Cyanobacteriota</taxon>
        <taxon>Cyanophyceae</taxon>
        <taxon>Pseudanabaenales</taxon>
        <taxon>Pseudanabaenaceae</taxon>
        <taxon>Pseudanabaena</taxon>
    </lineage>
</organism>